<dbReference type="OrthoDB" id="1449234at2"/>
<feature type="domain" description="Secretion system C-terminal sorting" evidence="3">
    <location>
        <begin position="33"/>
        <end position="102"/>
    </location>
</feature>
<protein>
    <recommendedName>
        <fullName evidence="3">Secretion system C-terminal sorting domain-containing protein</fullName>
    </recommendedName>
</protein>
<dbReference type="EMBL" id="LT899436">
    <property type="protein sequence ID" value="SNR16345.1"/>
    <property type="molecule type" value="Genomic_DNA"/>
</dbReference>
<proteinExistence type="predicted"/>
<feature type="signal peptide" evidence="2">
    <location>
        <begin position="1"/>
        <end position="19"/>
    </location>
</feature>
<dbReference type="RefSeq" id="WP_095072814.1">
    <property type="nucleotide sequence ID" value="NZ_LT899436.1"/>
</dbReference>
<dbReference type="KEGG" id="tje:TJEJU_2666"/>
<dbReference type="InterPro" id="IPR026444">
    <property type="entry name" value="Secre_tail"/>
</dbReference>
<evidence type="ECO:0000256" key="2">
    <source>
        <dbReference type="SAM" id="SignalP"/>
    </source>
</evidence>
<evidence type="ECO:0000313" key="5">
    <source>
        <dbReference type="Proteomes" id="UP000215214"/>
    </source>
</evidence>
<feature type="chain" id="PRO_5013235059" description="Secretion system C-terminal sorting domain-containing protein" evidence="2">
    <location>
        <begin position="20"/>
        <end position="107"/>
    </location>
</feature>
<keyword evidence="1 2" id="KW-0732">Signal</keyword>
<evidence type="ECO:0000313" key="4">
    <source>
        <dbReference type="EMBL" id="SNR16345.1"/>
    </source>
</evidence>
<evidence type="ECO:0000259" key="3">
    <source>
        <dbReference type="Pfam" id="PF18962"/>
    </source>
</evidence>
<dbReference type="Gene3D" id="2.60.40.3080">
    <property type="match status" value="1"/>
</dbReference>
<dbReference type="NCBIfam" id="TIGR04183">
    <property type="entry name" value="Por_Secre_tail"/>
    <property type="match status" value="1"/>
</dbReference>
<evidence type="ECO:0000256" key="1">
    <source>
        <dbReference type="ARBA" id="ARBA00022729"/>
    </source>
</evidence>
<sequence>MIRKLLFIFCITCFVTVFSQEKSVNKLVASQRPYSAIINISFNSTNKQKVIISVKNVLGKTVFLKEIVASKGKNTIHFDKNKLKSGIYIYAIQTNNEIISKRFLNNK</sequence>
<dbReference type="Proteomes" id="UP000215214">
    <property type="component" value="Chromosome TJEJU"/>
</dbReference>
<reference evidence="4 5" key="1">
    <citation type="submission" date="2017-07" db="EMBL/GenBank/DDBJ databases">
        <authorList>
            <person name="Sun Z.S."/>
            <person name="Albrecht U."/>
            <person name="Echele G."/>
            <person name="Lee C.C."/>
        </authorList>
    </citation>
    <scope>NUCLEOTIDE SEQUENCE [LARGE SCALE GENOMIC DNA]</scope>
    <source>
        <strain evidence="5">type strain: KCTC 22618</strain>
    </source>
</reference>
<dbReference type="Pfam" id="PF18962">
    <property type="entry name" value="Por_Secre_tail"/>
    <property type="match status" value="1"/>
</dbReference>
<organism evidence="4 5">
    <name type="scientific">Tenacibaculum jejuense</name>
    <dbReference type="NCBI Taxonomy" id="584609"/>
    <lineage>
        <taxon>Bacteria</taxon>
        <taxon>Pseudomonadati</taxon>
        <taxon>Bacteroidota</taxon>
        <taxon>Flavobacteriia</taxon>
        <taxon>Flavobacteriales</taxon>
        <taxon>Flavobacteriaceae</taxon>
        <taxon>Tenacibaculum</taxon>
    </lineage>
</organism>
<gene>
    <name evidence="4" type="ORF">TJEJU_2666</name>
</gene>
<name>A0A238UBA4_9FLAO</name>
<accession>A0A238UBA4</accession>
<dbReference type="AlphaFoldDB" id="A0A238UBA4"/>
<keyword evidence="5" id="KW-1185">Reference proteome</keyword>